<name>A0A4Y7PGA7_9AGAM</name>
<feature type="compositionally biased region" description="Basic and acidic residues" evidence="1">
    <location>
        <begin position="265"/>
        <end position="274"/>
    </location>
</feature>
<dbReference type="Proteomes" id="UP000294933">
    <property type="component" value="Unassembled WGS sequence"/>
</dbReference>
<protein>
    <submittedName>
        <fullName evidence="2">Uncharacterized protein</fullName>
    </submittedName>
</protein>
<dbReference type="AlphaFoldDB" id="A0A4Y7PGA7"/>
<evidence type="ECO:0000256" key="1">
    <source>
        <dbReference type="SAM" id="MobiDB-lite"/>
    </source>
</evidence>
<evidence type="ECO:0000313" key="3">
    <source>
        <dbReference type="Proteomes" id="UP000294933"/>
    </source>
</evidence>
<proteinExistence type="predicted"/>
<feature type="compositionally biased region" description="Basic and acidic residues" evidence="1">
    <location>
        <begin position="1"/>
        <end position="14"/>
    </location>
</feature>
<feature type="region of interest" description="Disordered" evidence="1">
    <location>
        <begin position="142"/>
        <end position="274"/>
    </location>
</feature>
<feature type="region of interest" description="Disordered" evidence="1">
    <location>
        <begin position="1"/>
        <end position="30"/>
    </location>
</feature>
<accession>A0A4Y7PGA7</accession>
<dbReference type="OrthoDB" id="2507336at2759"/>
<keyword evidence="3" id="KW-1185">Reference proteome</keyword>
<evidence type="ECO:0000313" key="2">
    <source>
        <dbReference type="EMBL" id="TDL14474.1"/>
    </source>
</evidence>
<sequence length="274" mass="30350">MNQLAEPDKEKRNEDDEQPPTRADSTNDGVVLDEIPEQLETLNLNADIEQQLNNVTESLKEVGARQFEELHSAIRADSEKVPVDIIGYLDEFSRALAPEIRLHLTEVGSLHAQKRSLQLELGELLRMLTYYGPDGEFEPEWMPPTVGPLAPQRGVTEEKKKKRKRKMGTLVQKSPSDKGAAPSSAQPPIPTPIKSGWKRVDWGLGKPRPTAAPEMQGTTSQATREATALQAPNEPPPNTPQHTLPESRGGLFGGHVINSSQYPRIRPETVDQKP</sequence>
<organism evidence="2 3">
    <name type="scientific">Rickenella mellea</name>
    <dbReference type="NCBI Taxonomy" id="50990"/>
    <lineage>
        <taxon>Eukaryota</taxon>
        <taxon>Fungi</taxon>
        <taxon>Dikarya</taxon>
        <taxon>Basidiomycota</taxon>
        <taxon>Agaricomycotina</taxon>
        <taxon>Agaricomycetes</taxon>
        <taxon>Hymenochaetales</taxon>
        <taxon>Rickenellaceae</taxon>
        <taxon>Rickenella</taxon>
    </lineage>
</organism>
<dbReference type="EMBL" id="ML170334">
    <property type="protein sequence ID" value="TDL14474.1"/>
    <property type="molecule type" value="Genomic_DNA"/>
</dbReference>
<gene>
    <name evidence="2" type="ORF">BD410DRAFT_778885</name>
</gene>
<reference evidence="2 3" key="1">
    <citation type="submission" date="2018-06" db="EMBL/GenBank/DDBJ databases">
        <title>A transcriptomic atlas of mushroom development highlights an independent origin of complex multicellularity.</title>
        <authorList>
            <consortium name="DOE Joint Genome Institute"/>
            <person name="Krizsan K."/>
            <person name="Almasi E."/>
            <person name="Merenyi Z."/>
            <person name="Sahu N."/>
            <person name="Viragh M."/>
            <person name="Koszo T."/>
            <person name="Mondo S."/>
            <person name="Kiss B."/>
            <person name="Balint B."/>
            <person name="Kues U."/>
            <person name="Barry K."/>
            <person name="Hegedus J.C."/>
            <person name="Henrissat B."/>
            <person name="Johnson J."/>
            <person name="Lipzen A."/>
            <person name="Ohm R."/>
            <person name="Nagy I."/>
            <person name="Pangilinan J."/>
            <person name="Yan J."/>
            <person name="Xiong Y."/>
            <person name="Grigoriev I.V."/>
            <person name="Hibbett D.S."/>
            <person name="Nagy L.G."/>
        </authorList>
    </citation>
    <scope>NUCLEOTIDE SEQUENCE [LARGE SCALE GENOMIC DNA]</scope>
    <source>
        <strain evidence="2 3">SZMC22713</strain>
    </source>
</reference>
<dbReference type="VEuPathDB" id="FungiDB:BD410DRAFT_778885"/>
<dbReference type="STRING" id="50990.A0A4Y7PGA7"/>